<evidence type="ECO:0000256" key="5">
    <source>
        <dbReference type="ARBA" id="ARBA00023002"/>
    </source>
</evidence>
<proteinExistence type="inferred from homology"/>
<evidence type="ECO:0000256" key="1">
    <source>
        <dbReference type="ARBA" id="ARBA00001974"/>
    </source>
</evidence>
<gene>
    <name evidence="8" type="ORF">E8E13_007678</name>
</gene>
<dbReference type="InterPro" id="IPR036318">
    <property type="entry name" value="FAD-bd_PCMH-like_sf"/>
</dbReference>
<keyword evidence="4" id="KW-0274">FAD</keyword>
<accession>A0A9P4TLB7</accession>
<dbReference type="InterPro" id="IPR016169">
    <property type="entry name" value="FAD-bd_PCMH_sub2"/>
</dbReference>
<evidence type="ECO:0000259" key="7">
    <source>
        <dbReference type="PROSITE" id="PS51387"/>
    </source>
</evidence>
<comment type="cofactor">
    <cofactor evidence="1">
        <name>FAD</name>
        <dbReference type="ChEBI" id="CHEBI:57692"/>
    </cofactor>
</comment>
<dbReference type="InterPro" id="IPR012951">
    <property type="entry name" value="BBE"/>
</dbReference>
<dbReference type="SUPFAM" id="SSF56176">
    <property type="entry name" value="FAD-binding/transporter-associated domain-like"/>
    <property type="match status" value="1"/>
</dbReference>
<feature type="domain" description="FAD-binding PCMH-type" evidence="7">
    <location>
        <begin position="182"/>
        <end position="361"/>
    </location>
</feature>
<dbReference type="Pfam" id="PF01565">
    <property type="entry name" value="FAD_binding_4"/>
    <property type="match status" value="1"/>
</dbReference>
<dbReference type="InterPro" id="IPR016166">
    <property type="entry name" value="FAD-bd_PCMH"/>
</dbReference>
<dbReference type="EMBL" id="SWKU01000003">
    <property type="protein sequence ID" value="KAF3008596.1"/>
    <property type="molecule type" value="Genomic_DNA"/>
</dbReference>
<dbReference type="AlphaFoldDB" id="A0A9P4TLB7"/>
<dbReference type="OrthoDB" id="9983560at2759"/>
<protein>
    <recommendedName>
        <fullName evidence="7">FAD-binding PCMH-type domain-containing protein</fullName>
    </recommendedName>
</protein>
<comment type="caution">
    <text evidence="8">The sequence shown here is derived from an EMBL/GenBank/DDBJ whole genome shotgun (WGS) entry which is preliminary data.</text>
</comment>
<dbReference type="GO" id="GO:0016491">
    <property type="term" value="F:oxidoreductase activity"/>
    <property type="evidence" value="ECO:0007669"/>
    <property type="project" value="UniProtKB-KW"/>
</dbReference>
<keyword evidence="5" id="KW-0560">Oxidoreductase</keyword>
<evidence type="ECO:0000313" key="8">
    <source>
        <dbReference type="EMBL" id="KAF3008596.1"/>
    </source>
</evidence>
<dbReference type="Gene3D" id="3.30.465.10">
    <property type="match status" value="2"/>
</dbReference>
<dbReference type="Pfam" id="PF08031">
    <property type="entry name" value="BBE"/>
    <property type="match status" value="1"/>
</dbReference>
<comment type="similarity">
    <text evidence="2">Belongs to the oxygen-dependent FAD-linked oxidoreductase family.</text>
</comment>
<evidence type="ECO:0000313" key="9">
    <source>
        <dbReference type="Proteomes" id="UP000801428"/>
    </source>
</evidence>
<evidence type="ECO:0000256" key="4">
    <source>
        <dbReference type="ARBA" id="ARBA00022827"/>
    </source>
</evidence>
<dbReference type="PANTHER" id="PTHR42973">
    <property type="entry name" value="BINDING OXIDOREDUCTASE, PUTATIVE (AFU_ORTHOLOGUE AFUA_1G17690)-RELATED"/>
    <property type="match status" value="1"/>
</dbReference>
<feature type="signal peptide" evidence="6">
    <location>
        <begin position="1"/>
        <end position="23"/>
    </location>
</feature>
<dbReference type="PROSITE" id="PS51387">
    <property type="entry name" value="FAD_PCMH"/>
    <property type="match status" value="1"/>
</dbReference>
<reference evidence="8" key="1">
    <citation type="submission" date="2019-04" db="EMBL/GenBank/DDBJ databases">
        <title>Sequencing of skin fungus with MAO and IRED activity.</title>
        <authorList>
            <person name="Marsaioli A.J."/>
            <person name="Bonatto J.M.C."/>
            <person name="Reis Junior O."/>
        </authorList>
    </citation>
    <scope>NUCLEOTIDE SEQUENCE</scope>
    <source>
        <strain evidence="8">30M1</strain>
    </source>
</reference>
<dbReference type="InterPro" id="IPR006094">
    <property type="entry name" value="Oxid_FAD_bind_N"/>
</dbReference>
<sequence>MKPCNRLCGILATVYLFSSTVHSQAHEGVVKPAETIVSSESARLLNAETLQFTDDVFDRIVSDNATSDYANFFAFDSNKTLSKRQSPGCKTYPGDRLWPSKSIWSIFDLLLGKRLLATEPIASPCYDSTWGSKNLAECNALLSRFTKATTHENDATSIMWPIFQGKTCMVRNDTTQASQCTLGGFPEYAVNVSTAAQIQLAVNFARNLNIRLVVKNTGHDYLGKSTGAGSLSLWVHNLKDIDYIPNFKSRSYAGKAFQVGAGVTVQEIYRAADKHGVTVLGGICESVGFTGGYVQGGGHTPLNGFHGMAADAILAYQVVTADGRFVTATEDSHTDLFWALRGGGGGTFGVVTSVIVKAFPDTDATLSTFVLGNSTDGTQLVSRESFFKAIRVLWESFPAYTDANTYSFFFIFNTGGQLTLDMKAFYAPGHTQETFDNLTKPFFDTVEELRIPFQKPKNTTYYQSFFPSYWDAWGKTPFPLGTATSLPGNRLLPKSLWSTESNFKALWNTIVSHVEAGRHFGIYHQAPGNKQKVDNAVSSAWRNAQSFFITSSPAFAANASAEVIGEANRVLHEDILQPWRDLAPASIGGGSYLNEAAVDEPNWKEDFYGEQYTRLVAIKKRYDPHGVFYATTAIGSDEWEIRGPEMGVTTQNGRLCRK</sequence>
<keyword evidence="6" id="KW-0732">Signal</keyword>
<evidence type="ECO:0000256" key="3">
    <source>
        <dbReference type="ARBA" id="ARBA00022630"/>
    </source>
</evidence>
<dbReference type="Proteomes" id="UP000801428">
    <property type="component" value="Unassembled WGS sequence"/>
</dbReference>
<dbReference type="PANTHER" id="PTHR42973:SF39">
    <property type="entry name" value="FAD-BINDING PCMH-TYPE DOMAIN-CONTAINING PROTEIN"/>
    <property type="match status" value="1"/>
</dbReference>
<dbReference type="GO" id="GO:0071949">
    <property type="term" value="F:FAD binding"/>
    <property type="evidence" value="ECO:0007669"/>
    <property type="project" value="InterPro"/>
</dbReference>
<evidence type="ECO:0000256" key="6">
    <source>
        <dbReference type="SAM" id="SignalP"/>
    </source>
</evidence>
<feature type="chain" id="PRO_5040464637" description="FAD-binding PCMH-type domain-containing protein" evidence="6">
    <location>
        <begin position="24"/>
        <end position="658"/>
    </location>
</feature>
<dbReference type="InterPro" id="IPR050416">
    <property type="entry name" value="FAD-linked_Oxidoreductase"/>
</dbReference>
<organism evidence="8 9">
    <name type="scientific">Curvularia kusanoi</name>
    <name type="common">Cochliobolus kusanoi</name>
    <dbReference type="NCBI Taxonomy" id="90978"/>
    <lineage>
        <taxon>Eukaryota</taxon>
        <taxon>Fungi</taxon>
        <taxon>Dikarya</taxon>
        <taxon>Ascomycota</taxon>
        <taxon>Pezizomycotina</taxon>
        <taxon>Dothideomycetes</taxon>
        <taxon>Pleosporomycetidae</taxon>
        <taxon>Pleosporales</taxon>
        <taxon>Pleosporineae</taxon>
        <taxon>Pleosporaceae</taxon>
        <taxon>Curvularia</taxon>
    </lineage>
</organism>
<evidence type="ECO:0000256" key="2">
    <source>
        <dbReference type="ARBA" id="ARBA00005466"/>
    </source>
</evidence>
<keyword evidence="9" id="KW-1185">Reference proteome</keyword>
<keyword evidence="3" id="KW-0285">Flavoprotein</keyword>
<name>A0A9P4TLB7_CURKU</name>